<comment type="caution">
    <text evidence="1">The sequence shown here is derived from an EMBL/GenBank/DDBJ whole genome shotgun (WGS) entry which is preliminary data.</text>
</comment>
<dbReference type="EMBL" id="RQTJ01000007">
    <property type="protein sequence ID" value="RRA95711.1"/>
    <property type="molecule type" value="Genomic_DNA"/>
</dbReference>
<proteinExistence type="predicted"/>
<evidence type="ECO:0000313" key="1">
    <source>
        <dbReference type="EMBL" id="RRA95711.1"/>
    </source>
</evidence>
<name>A0A3P1B3Z6_9FLAO</name>
<keyword evidence="2" id="KW-1185">Reference proteome</keyword>
<dbReference type="InterPro" id="IPR024291">
    <property type="entry name" value="DUF3829"/>
</dbReference>
<gene>
    <name evidence="1" type="ORF">EG242_04555</name>
</gene>
<dbReference type="Pfam" id="PF12889">
    <property type="entry name" value="DUF3829"/>
    <property type="match status" value="1"/>
</dbReference>
<dbReference type="Gene3D" id="1.20.58.820">
    <property type="entry name" value="Uncharacterised protein PF12889, C-terminal DUF3829"/>
    <property type="match status" value="1"/>
</dbReference>
<protein>
    <submittedName>
        <fullName evidence="1">DUF3829 domain-containing protein</fullName>
    </submittedName>
</protein>
<sequence length="225" mass="25120">MPPVTIPSISKLAEAPDALGKNKEAVKTLIADSTKKIDDIKKKTDELVTYIKAEDYKDDKGAKAQTNKAEIMKLIDDFYVTEGKITTILQPISDGAEETILKDHPLKDYILGSKKVLAQSQNITTLVTDQYNEDVYDIPAIKKQYDSLEKEIKANTAKEFKVSDASLQSKKSSYEVFNKEADNFLATLRKVLRAAETSKTISVAQATEIQNGYQNVVSRYNNFVD</sequence>
<dbReference type="OrthoDB" id="1046005at2"/>
<organism evidence="1 2">
    <name type="scientific">Paenimyroides viscosum</name>
    <dbReference type="NCBI Taxonomy" id="2488729"/>
    <lineage>
        <taxon>Bacteria</taxon>
        <taxon>Pseudomonadati</taxon>
        <taxon>Bacteroidota</taxon>
        <taxon>Flavobacteriia</taxon>
        <taxon>Flavobacteriales</taxon>
        <taxon>Flavobacteriaceae</taxon>
        <taxon>Paenimyroides</taxon>
    </lineage>
</organism>
<dbReference type="Proteomes" id="UP000268372">
    <property type="component" value="Unassembled WGS sequence"/>
</dbReference>
<dbReference type="AlphaFoldDB" id="A0A3P1B3Z6"/>
<dbReference type="Gene3D" id="1.20.120.930">
    <property type="entry name" value="Uncharacterised protein PF12889, N-terminal DUF3829"/>
    <property type="match status" value="1"/>
</dbReference>
<dbReference type="RefSeq" id="WP_124898725.1">
    <property type="nucleotide sequence ID" value="NZ_RQTJ01000007.1"/>
</dbReference>
<evidence type="ECO:0000313" key="2">
    <source>
        <dbReference type="Proteomes" id="UP000268372"/>
    </source>
</evidence>
<reference evidence="1 2" key="1">
    <citation type="submission" date="2018-11" db="EMBL/GenBank/DDBJ databases">
        <title>Flavobacterium sp. nov., YIM 102796 draft genome.</title>
        <authorList>
            <person name="Li G."/>
            <person name="Jiang Y."/>
        </authorList>
    </citation>
    <scope>NUCLEOTIDE SEQUENCE [LARGE SCALE GENOMIC DNA]</scope>
    <source>
        <strain evidence="1 2">YIM 102796</strain>
    </source>
</reference>
<accession>A0A3P1B3Z6</accession>